<protein>
    <submittedName>
        <fullName evidence="1">Uncharacterized protein</fullName>
    </submittedName>
</protein>
<dbReference type="AlphaFoldDB" id="A0A2N7WU74"/>
<gene>
    <name evidence="1" type="ORF">C0Z20_25660</name>
</gene>
<proteinExistence type="predicted"/>
<evidence type="ECO:0000313" key="2">
    <source>
        <dbReference type="Proteomes" id="UP000235777"/>
    </source>
</evidence>
<evidence type="ECO:0000313" key="1">
    <source>
        <dbReference type="EMBL" id="PMS32815.1"/>
    </source>
</evidence>
<keyword evidence="2" id="KW-1185">Reference proteome</keyword>
<sequence>MIEDLGAAKELDARAMSAVRGGTLGYLPLPYYSPVHVTDTTNFSAQQLISQSNSIVNNTGNDVAFSSGIHSTVNPSQSAKNTINF</sequence>
<name>A0A2N7WU74_9BURK</name>
<reference evidence="1 2" key="1">
    <citation type="submission" date="2018-01" db="EMBL/GenBank/DDBJ databases">
        <title>Whole genome analyses suggest that Burkholderia sensu lato contains two further novel genera in the rhizoxinica-symbiotica group Mycetohabitans gen. nov., and Trinickia gen. nov.: implications for the evolution of diazotrophy and nodulation in the Burkholderiaceae.</title>
        <authorList>
            <person name="Estrada-de los Santos P."/>
            <person name="Palmer M."/>
            <person name="Chavez-Ramirez B."/>
            <person name="Beukes C."/>
            <person name="Steenkamp E.T."/>
            <person name="Hirsch A.M."/>
            <person name="Manyaka P."/>
            <person name="Maluk M."/>
            <person name="Lafos M."/>
            <person name="Crook M."/>
            <person name="Gross E."/>
            <person name="Simon M.F."/>
            <person name="Bueno dos Reis Junior F."/>
            <person name="Poole P.S."/>
            <person name="Venter S.N."/>
            <person name="James E.K."/>
        </authorList>
    </citation>
    <scope>NUCLEOTIDE SEQUENCE [LARGE SCALE GENOMIC DNA]</scope>
    <source>
        <strain evidence="1 2">JPY 581</strain>
    </source>
</reference>
<dbReference type="Proteomes" id="UP000235777">
    <property type="component" value="Unassembled WGS sequence"/>
</dbReference>
<dbReference type="OrthoDB" id="8966445at2"/>
<organism evidence="1 2">
    <name type="scientific">Trinickia symbiotica</name>
    <dbReference type="NCBI Taxonomy" id="863227"/>
    <lineage>
        <taxon>Bacteria</taxon>
        <taxon>Pseudomonadati</taxon>
        <taxon>Pseudomonadota</taxon>
        <taxon>Betaproteobacteria</taxon>
        <taxon>Burkholderiales</taxon>
        <taxon>Burkholderiaceae</taxon>
        <taxon>Trinickia</taxon>
    </lineage>
</organism>
<comment type="caution">
    <text evidence="1">The sequence shown here is derived from an EMBL/GenBank/DDBJ whole genome shotgun (WGS) entry which is preliminary data.</text>
</comment>
<accession>A0A2N7WU74</accession>
<dbReference type="EMBL" id="PNYC01000020">
    <property type="protein sequence ID" value="PMS32815.1"/>
    <property type="molecule type" value="Genomic_DNA"/>
</dbReference>